<name>A0A2U1KWL0_ARTAN</name>
<dbReference type="EMBL" id="PKPP01013285">
    <property type="protein sequence ID" value="PWA41137.1"/>
    <property type="molecule type" value="Genomic_DNA"/>
</dbReference>
<keyword evidence="3" id="KW-1185">Reference proteome</keyword>
<feature type="region of interest" description="Disordered" evidence="1">
    <location>
        <begin position="205"/>
        <end position="269"/>
    </location>
</feature>
<dbReference type="AlphaFoldDB" id="A0A2U1KWL0"/>
<evidence type="ECO:0000313" key="3">
    <source>
        <dbReference type="Proteomes" id="UP000245207"/>
    </source>
</evidence>
<proteinExistence type="predicted"/>
<comment type="caution">
    <text evidence="2">The sequence shown here is derived from an EMBL/GenBank/DDBJ whole genome shotgun (WGS) entry which is preliminary data.</text>
</comment>
<dbReference type="STRING" id="35608.A0A2U1KWL0"/>
<accession>A0A2U1KWL0</accession>
<gene>
    <name evidence="2" type="ORF">CTI12_AA554870</name>
</gene>
<feature type="compositionally biased region" description="Low complexity" evidence="1">
    <location>
        <begin position="226"/>
        <end position="242"/>
    </location>
</feature>
<dbReference type="Proteomes" id="UP000245207">
    <property type="component" value="Unassembled WGS sequence"/>
</dbReference>
<evidence type="ECO:0000313" key="2">
    <source>
        <dbReference type="EMBL" id="PWA41137.1"/>
    </source>
</evidence>
<evidence type="ECO:0000256" key="1">
    <source>
        <dbReference type="SAM" id="MobiDB-lite"/>
    </source>
</evidence>
<dbReference type="OrthoDB" id="1482892at2759"/>
<protein>
    <submittedName>
        <fullName evidence="2">FAD-binding, type 1</fullName>
    </submittedName>
</protein>
<reference evidence="2 3" key="1">
    <citation type="journal article" date="2018" name="Mol. Plant">
        <title>The genome of Artemisia annua provides insight into the evolution of Asteraceae family and artemisinin biosynthesis.</title>
        <authorList>
            <person name="Shen Q."/>
            <person name="Zhang L."/>
            <person name="Liao Z."/>
            <person name="Wang S."/>
            <person name="Yan T."/>
            <person name="Shi P."/>
            <person name="Liu M."/>
            <person name="Fu X."/>
            <person name="Pan Q."/>
            <person name="Wang Y."/>
            <person name="Lv Z."/>
            <person name="Lu X."/>
            <person name="Zhang F."/>
            <person name="Jiang W."/>
            <person name="Ma Y."/>
            <person name="Chen M."/>
            <person name="Hao X."/>
            <person name="Li L."/>
            <person name="Tang Y."/>
            <person name="Lv G."/>
            <person name="Zhou Y."/>
            <person name="Sun X."/>
            <person name="Brodelius P.E."/>
            <person name="Rose J.K.C."/>
            <person name="Tang K."/>
        </authorList>
    </citation>
    <scope>NUCLEOTIDE SEQUENCE [LARGE SCALE GENOMIC DNA]</scope>
    <source>
        <strain evidence="3">cv. Huhao1</strain>
        <tissue evidence="2">Leaf</tissue>
    </source>
</reference>
<sequence>MRKAWTRRRRLLRKTSKIVGRSRSCGLDSDKTQDLKTLEKELVRSRSILFGIKSNDKNKSDCFIKLVNNLPIRRADCGKEVNNLPIRRADCGKEIFPGQNPQAIDAFMKRCNLNLKSYIIVSAIYIYQRLLRWMRSPFLTLFGKVTMPRNDYQDTKHYIPPLLDDPNIPDEQKAHLHKVQHRYIHEGRVVDAYFILLDSIEPLGGPQRRTKQRKDKGVKRARKSTSDATLSSSSLPHESTSHALSEDDIDVTEEGTSRAQIPSPDTYLRDLNTSNFRTTTDLPFSNTNLGSVMRRQTVMYNRQVEMHEQTVGGFKSLRKAIKGIGKTLKKLGRSRN</sequence>
<feature type="compositionally biased region" description="Basic residues" evidence="1">
    <location>
        <begin position="208"/>
        <end position="223"/>
    </location>
</feature>
<organism evidence="2 3">
    <name type="scientific">Artemisia annua</name>
    <name type="common">Sweet wormwood</name>
    <dbReference type="NCBI Taxonomy" id="35608"/>
    <lineage>
        <taxon>Eukaryota</taxon>
        <taxon>Viridiplantae</taxon>
        <taxon>Streptophyta</taxon>
        <taxon>Embryophyta</taxon>
        <taxon>Tracheophyta</taxon>
        <taxon>Spermatophyta</taxon>
        <taxon>Magnoliopsida</taxon>
        <taxon>eudicotyledons</taxon>
        <taxon>Gunneridae</taxon>
        <taxon>Pentapetalae</taxon>
        <taxon>asterids</taxon>
        <taxon>campanulids</taxon>
        <taxon>Asterales</taxon>
        <taxon>Asteraceae</taxon>
        <taxon>Asteroideae</taxon>
        <taxon>Anthemideae</taxon>
        <taxon>Artemisiinae</taxon>
        <taxon>Artemisia</taxon>
    </lineage>
</organism>